<evidence type="ECO:0000313" key="3">
    <source>
        <dbReference type="Proteomes" id="UP000494115"/>
    </source>
</evidence>
<name>A0A6S7B709_9BURK</name>
<dbReference type="Proteomes" id="UP000494115">
    <property type="component" value="Unassembled WGS sequence"/>
</dbReference>
<feature type="chain" id="PRO_5028906744" evidence="1">
    <location>
        <begin position="24"/>
        <end position="91"/>
    </location>
</feature>
<protein>
    <submittedName>
        <fullName evidence="2">Uncharacterized protein</fullName>
    </submittedName>
</protein>
<accession>A0A6S7B709</accession>
<evidence type="ECO:0000313" key="2">
    <source>
        <dbReference type="EMBL" id="CAB3790024.1"/>
    </source>
</evidence>
<sequence>MKASLRFCAAFARFALIHSSTLAHEPAATASPIASVAYMDVPATGKSTCGGTRSIASQTSPATHASPGSACPIGSSALHTLTATKVYRGGY</sequence>
<keyword evidence="3" id="KW-1185">Reference proteome</keyword>
<keyword evidence="1" id="KW-0732">Signal</keyword>
<proteinExistence type="predicted"/>
<feature type="signal peptide" evidence="1">
    <location>
        <begin position="1"/>
        <end position="23"/>
    </location>
</feature>
<evidence type="ECO:0000256" key="1">
    <source>
        <dbReference type="SAM" id="SignalP"/>
    </source>
</evidence>
<organism evidence="2 3">
    <name type="scientific">Pararobbsia alpina</name>
    <dbReference type="NCBI Taxonomy" id="621374"/>
    <lineage>
        <taxon>Bacteria</taxon>
        <taxon>Pseudomonadati</taxon>
        <taxon>Pseudomonadota</taxon>
        <taxon>Betaproteobacteria</taxon>
        <taxon>Burkholderiales</taxon>
        <taxon>Burkholderiaceae</taxon>
        <taxon>Pararobbsia</taxon>
    </lineage>
</organism>
<dbReference type="EMBL" id="CADIKM010000012">
    <property type="protein sequence ID" value="CAB3790024.1"/>
    <property type="molecule type" value="Genomic_DNA"/>
</dbReference>
<reference evidence="2 3" key="1">
    <citation type="submission" date="2020-04" db="EMBL/GenBank/DDBJ databases">
        <authorList>
            <person name="De Canck E."/>
        </authorList>
    </citation>
    <scope>NUCLEOTIDE SEQUENCE [LARGE SCALE GENOMIC DNA]</scope>
    <source>
        <strain evidence="2 3">LMG 28138</strain>
    </source>
</reference>
<dbReference type="RefSeq" id="WP_175105451.1">
    <property type="nucleotide sequence ID" value="NZ_CADIKM010000012.1"/>
</dbReference>
<gene>
    <name evidence="2" type="ORF">LMG28138_02897</name>
</gene>
<dbReference type="AlphaFoldDB" id="A0A6S7B709"/>